<evidence type="ECO:0008006" key="3">
    <source>
        <dbReference type="Google" id="ProtNLM"/>
    </source>
</evidence>
<dbReference type="EMBL" id="CCMZ01000056">
    <property type="protein sequence ID" value="CDX26748.1"/>
    <property type="molecule type" value="Genomic_DNA"/>
</dbReference>
<accession>A0A090EF58</accession>
<evidence type="ECO:0000313" key="2">
    <source>
        <dbReference type="Proteomes" id="UP000045285"/>
    </source>
</evidence>
<organism evidence="1 2">
    <name type="scientific">Mesorhizobium plurifarium</name>
    <dbReference type="NCBI Taxonomy" id="69974"/>
    <lineage>
        <taxon>Bacteria</taxon>
        <taxon>Pseudomonadati</taxon>
        <taxon>Pseudomonadota</taxon>
        <taxon>Alphaproteobacteria</taxon>
        <taxon>Hyphomicrobiales</taxon>
        <taxon>Phyllobacteriaceae</taxon>
        <taxon>Mesorhizobium</taxon>
    </lineage>
</organism>
<keyword evidence="2" id="KW-1185">Reference proteome</keyword>
<proteinExistence type="predicted"/>
<reference evidence="2" key="1">
    <citation type="submission" date="2014-08" db="EMBL/GenBank/DDBJ databases">
        <authorList>
            <person name="Moulin L."/>
        </authorList>
    </citation>
    <scope>NUCLEOTIDE SEQUENCE [LARGE SCALE GENOMIC DNA]</scope>
</reference>
<dbReference type="AlphaFoldDB" id="A0A090EF58"/>
<dbReference type="Proteomes" id="UP000045285">
    <property type="component" value="Unassembled WGS sequence"/>
</dbReference>
<protein>
    <recommendedName>
        <fullName evidence="3">RanBP2-type domain-containing protein</fullName>
    </recommendedName>
</protein>
<name>A0A090EF58_MESPL</name>
<gene>
    <name evidence="1" type="ORF">MPL3356_60533</name>
</gene>
<evidence type="ECO:0000313" key="1">
    <source>
        <dbReference type="EMBL" id="CDX26748.1"/>
    </source>
</evidence>
<sequence length="201" mass="21798">MKTVTGIWRCDCATNNSELRMRCRYCNALRPIPVGVFYNSEAQNFYDVGAQGMGEDFYVFWRGRAAEFPRATPDAAADGFNAYGSGPVTIEAREPLEPDVLDMRGIGSGDTLIDLLASIDIDRIALECARKIVRLTAVDTAQTIAKIQLEVRAAIARRAAPLDFDDAAVVRAMAHVPGCDHDDMVSALEAALNLPSSKVAS</sequence>